<accession>A9MK15</accession>
<dbReference type="KEGG" id="ses:SARI_00650"/>
<dbReference type="STRING" id="41514.SARI_00650"/>
<evidence type="ECO:0000313" key="1">
    <source>
        <dbReference type="EMBL" id="ABX20574.1"/>
    </source>
</evidence>
<gene>
    <name evidence="1" type="ordered locus">SARI_00650</name>
</gene>
<name>A9MK15_SALAR</name>
<dbReference type="HOGENOM" id="CLU_3103530_0_0_6"/>
<dbReference type="AlphaFoldDB" id="A9MK15"/>
<dbReference type="EMBL" id="CP000880">
    <property type="protein sequence ID" value="ABX20574.1"/>
    <property type="molecule type" value="Genomic_DNA"/>
</dbReference>
<protein>
    <submittedName>
        <fullName evidence="1">Uncharacterized protein</fullName>
    </submittedName>
</protein>
<evidence type="ECO:0000313" key="2">
    <source>
        <dbReference type="Proteomes" id="UP000002084"/>
    </source>
</evidence>
<sequence length="51" mass="5700">MPTGKMQGPTPLVFKRNYHNKKTKLVVPMKDDAGNSLSCNDIVFFSENVSN</sequence>
<reference evidence="1 2" key="1">
    <citation type="submission" date="2007-11" db="EMBL/GenBank/DDBJ databases">
        <authorList>
            <consortium name="The Salmonella enterica serovar Arizonae Genome Sequencing Project"/>
            <person name="McClelland M."/>
            <person name="Sanderson E.K."/>
            <person name="Porwollik S."/>
            <person name="Spieth J."/>
            <person name="Clifton W.S."/>
            <person name="Fulton R."/>
            <person name="Chunyan W."/>
            <person name="Wollam A."/>
            <person name="Shah N."/>
            <person name="Pepin K."/>
            <person name="Bhonagiri V."/>
            <person name="Nash W."/>
            <person name="Johnson M."/>
            <person name="Thiruvilangam P."/>
            <person name="Wilson R."/>
        </authorList>
    </citation>
    <scope>NUCLEOTIDE SEQUENCE [LARGE SCALE GENOMIC DNA]</scope>
    <source>
        <strain evidence="2">ATCC BAA-731 / CDC346-86 / RSK2980</strain>
    </source>
</reference>
<proteinExistence type="predicted"/>
<dbReference type="Proteomes" id="UP000002084">
    <property type="component" value="Chromosome"/>
</dbReference>
<keyword evidence="2" id="KW-1185">Reference proteome</keyword>
<organism evidence="1 2">
    <name type="scientific">Salmonella arizonae (strain ATCC BAA-731 / CDC346-86 / RSK2980)</name>
    <dbReference type="NCBI Taxonomy" id="41514"/>
    <lineage>
        <taxon>Bacteria</taxon>
        <taxon>Pseudomonadati</taxon>
        <taxon>Pseudomonadota</taxon>
        <taxon>Gammaproteobacteria</taxon>
        <taxon>Enterobacterales</taxon>
        <taxon>Enterobacteriaceae</taxon>
        <taxon>Salmonella</taxon>
    </lineage>
</organism>